<dbReference type="STRING" id="1314777.A0A164U3R6"/>
<dbReference type="Proteomes" id="UP000076722">
    <property type="component" value="Unassembled WGS sequence"/>
</dbReference>
<dbReference type="GO" id="GO:0017111">
    <property type="term" value="F:ribonucleoside triphosphate phosphatase activity"/>
    <property type="evidence" value="ECO:0007669"/>
    <property type="project" value="TreeGrafter"/>
</dbReference>
<dbReference type="Gene3D" id="3.40.720.10">
    <property type="entry name" value="Alkaline Phosphatase, subunit A"/>
    <property type="match status" value="1"/>
</dbReference>
<dbReference type="Pfam" id="PF01663">
    <property type="entry name" value="Phosphodiest"/>
    <property type="match status" value="1"/>
</dbReference>
<gene>
    <name evidence="1" type="ORF">SISNIDRAFT_411756</name>
</gene>
<dbReference type="PANTHER" id="PTHR10151:SF120">
    <property type="entry name" value="BIS(5'-ADENOSYL)-TRIPHOSPHATASE"/>
    <property type="match status" value="1"/>
</dbReference>
<evidence type="ECO:0000313" key="2">
    <source>
        <dbReference type="Proteomes" id="UP000076722"/>
    </source>
</evidence>
<dbReference type="InterPro" id="IPR002591">
    <property type="entry name" value="Phosphodiest/P_Trfase"/>
</dbReference>
<accession>A0A164U3R6</accession>
<dbReference type="InterPro" id="IPR017850">
    <property type="entry name" value="Alkaline_phosphatase_core_sf"/>
</dbReference>
<sequence length="419" mass="47529">MDGLDFASTGGLRSNGTHQYRKTVLMISIDGLRADYLDRGFTPHLFEISQVGLRAKFMRPIFPTLTFPNHWSLLTGLYAESHGIVGNNFWDPVAETSFYYADPKRSWNSSWWYGEPIWETLERAGVKTANLMWIGPPETQGGTSPTFFIPWRDKVPLREKHDQIMEWIDLTLEERPQLILAYEPSLDQAGHSKGPGSKLVNDTLKQVDAFAKDIHSSLAARNLSDIVDVIFVSDHGMADTSHPKWLYLDDFIGMEGLADIDHEDGWPSMGLRFSEHCNATRYLEMLLAAAAENSDKFDVYTHETMPERYHFSENYRIAPIYVVPKLGYALTNRKESVGFFSKGNHGYDNQEPSMHAVFVADGPFVDHIKARRSLRQGIYVMPGFQNVEVKSLVGKLLGVTVSRDSHNGTEGFWEGYLHN</sequence>
<evidence type="ECO:0000313" key="1">
    <source>
        <dbReference type="EMBL" id="KZS92891.1"/>
    </source>
</evidence>
<dbReference type="GO" id="GO:0009141">
    <property type="term" value="P:nucleoside triphosphate metabolic process"/>
    <property type="evidence" value="ECO:0007669"/>
    <property type="project" value="TreeGrafter"/>
</dbReference>
<keyword evidence="2" id="KW-1185">Reference proteome</keyword>
<dbReference type="GO" id="GO:0047429">
    <property type="term" value="F:nucleoside triphosphate diphosphatase activity"/>
    <property type="evidence" value="ECO:0007669"/>
    <property type="project" value="TreeGrafter"/>
</dbReference>
<dbReference type="Gene3D" id="3.30.1360.180">
    <property type="match status" value="1"/>
</dbReference>
<name>A0A164U3R6_9AGAM</name>
<dbReference type="CDD" id="cd16018">
    <property type="entry name" value="Enpp"/>
    <property type="match status" value="1"/>
</dbReference>
<dbReference type="FunFam" id="3.30.1360.180:FF:000003">
    <property type="entry name" value="Type I phosphodiesterase/nucleotide pyrophosphatase family protein"/>
    <property type="match status" value="1"/>
</dbReference>
<protein>
    <submittedName>
        <fullName evidence="1">Phosphodiest-domain-containing protein</fullName>
    </submittedName>
</protein>
<dbReference type="EMBL" id="KV419408">
    <property type="protein sequence ID" value="KZS92891.1"/>
    <property type="molecule type" value="Genomic_DNA"/>
</dbReference>
<dbReference type="PANTHER" id="PTHR10151">
    <property type="entry name" value="ECTONUCLEOTIDE PYROPHOSPHATASE/PHOSPHODIESTERASE"/>
    <property type="match status" value="1"/>
</dbReference>
<dbReference type="AlphaFoldDB" id="A0A164U3R6"/>
<reference evidence="1 2" key="1">
    <citation type="journal article" date="2016" name="Mol. Biol. Evol.">
        <title>Comparative Genomics of Early-Diverging Mushroom-Forming Fungi Provides Insights into the Origins of Lignocellulose Decay Capabilities.</title>
        <authorList>
            <person name="Nagy L.G."/>
            <person name="Riley R."/>
            <person name="Tritt A."/>
            <person name="Adam C."/>
            <person name="Daum C."/>
            <person name="Floudas D."/>
            <person name="Sun H."/>
            <person name="Yadav J.S."/>
            <person name="Pangilinan J."/>
            <person name="Larsson K.H."/>
            <person name="Matsuura K."/>
            <person name="Barry K."/>
            <person name="Labutti K."/>
            <person name="Kuo R."/>
            <person name="Ohm R.A."/>
            <person name="Bhattacharya S.S."/>
            <person name="Shirouzu T."/>
            <person name="Yoshinaga Y."/>
            <person name="Martin F.M."/>
            <person name="Grigoriev I.V."/>
            <person name="Hibbett D.S."/>
        </authorList>
    </citation>
    <scope>NUCLEOTIDE SEQUENCE [LARGE SCALE GENOMIC DNA]</scope>
    <source>
        <strain evidence="1 2">HHB9708</strain>
    </source>
</reference>
<dbReference type="OrthoDB" id="415411at2759"/>
<organism evidence="1 2">
    <name type="scientific">Sistotremastrum niveocremeum HHB9708</name>
    <dbReference type="NCBI Taxonomy" id="1314777"/>
    <lineage>
        <taxon>Eukaryota</taxon>
        <taxon>Fungi</taxon>
        <taxon>Dikarya</taxon>
        <taxon>Basidiomycota</taxon>
        <taxon>Agaricomycotina</taxon>
        <taxon>Agaricomycetes</taxon>
        <taxon>Sistotremastrales</taxon>
        <taxon>Sistotremastraceae</taxon>
        <taxon>Sertulicium</taxon>
        <taxon>Sertulicium niveocremeum</taxon>
    </lineage>
</organism>
<dbReference type="SUPFAM" id="SSF53649">
    <property type="entry name" value="Alkaline phosphatase-like"/>
    <property type="match status" value="1"/>
</dbReference>
<proteinExistence type="predicted"/>